<dbReference type="SUPFAM" id="SSF53623">
    <property type="entry name" value="MurD-like peptide ligases, catalytic domain"/>
    <property type="match status" value="1"/>
</dbReference>
<gene>
    <name evidence="2" type="primary">murT</name>
    <name evidence="5" type="ORF">EDX97_03335</name>
</gene>
<keyword evidence="2" id="KW-0067">ATP-binding</keyword>
<keyword evidence="2" id="KW-0961">Cell wall biogenesis/degradation</keyword>
<evidence type="ECO:0000259" key="4">
    <source>
        <dbReference type="Pfam" id="PF08353"/>
    </source>
</evidence>
<feature type="binding site" evidence="2">
    <location>
        <position position="209"/>
    </location>
    <ligand>
        <name>Zn(2+)</name>
        <dbReference type="ChEBI" id="CHEBI:29105"/>
    </ligand>
</feature>
<dbReference type="EMBL" id="RJQC01000001">
    <property type="protein sequence ID" value="RNM31603.1"/>
    <property type="molecule type" value="Genomic_DNA"/>
</dbReference>
<feature type="active site" evidence="2">
    <location>
        <position position="353"/>
    </location>
</feature>
<dbReference type="Proteomes" id="UP000276568">
    <property type="component" value="Unassembled WGS sequence"/>
</dbReference>
<organism evidence="5 6">
    <name type="scientific">Absicoccus porci</name>
    <dbReference type="NCBI Taxonomy" id="2486576"/>
    <lineage>
        <taxon>Bacteria</taxon>
        <taxon>Bacillati</taxon>
        <taxon>Bacillota</taxon>
        <taxon>Erysipelotrichia</taxon>
        <taxon>Erysipelotrichales</taxon>
        <taxon>Erysipelotrichaceae</taxon>
        <taxon>Absicoccus</taxon>
    </lineage>
</organism>
<feature type="binding site" evidence="2">
    <location>
        <position position="231"/>
    </location>
    <ligand>
        <name>Zn(2+)</name>
        <dbReference type="ChEBI" id="CHEBI:29105"/>
    </ligand>
</feature>
<dbReference type="HAMAP" id="MF_02214">
    <property type="entry name" value="Lipid_II_synth_MurT"/>
    <property type="match status" value="1"/>
</dbReference>
<proteinExistence type="inferred from homology"/>
<comment type="subunit">
    <text evidence="2">Forms a heterodimer with GatD.</text>
</comment>
<dbReference type="InterPro" id="IPR043703">
    <property type="entry name" value="Lipid_II_synth_MurT"/>
</dbReference>
<dbReference type="GO" id="GO:0140282">
    <property type="term" value="F:carbon-nitrogen ligase activity on lipid II"/>
    <property type="evidence" value="ECO:0007669"/>
    <property type="project" value="UniProtKB-UniRule"/>
</dbReference>
<evidence type="ECO:0000313" key="6">
    <source>
        <dbReference type="Proteomes" id="UP000276568"/>
    </source>
</evidence>
<feature type="binding site" evidence="2">
    <location>
        <position position="206"/>
    </location>
    <ligand>
        <name>Zn(2+)</name>
        <dbReference type="ChEBI" id="CHEBI:29105"/>
    </ligand>
</feature>
<comment type="caution">
    <text evidence="5">The sequence shown here is derived from an EMBL/GenBank/DDBJ whole genome shotgun (WGS) entry which is preliminary data.</text>
</comment>
<evidence type="ECO:0000256" key="1">
    <source>
        <dbReference type="ARBA" id="ARBA00004752"/>
    </source>
</evidence>
<keyword evidence="6" id="KW-1185">Reference proteome</keyword>
<keyword evidence="2" id="KW-0436">Ligase</keyword>
<reference evidence="5 6" key="1">
    <citation type="submission" date="2018-11" db="EMBL/GenBank/DDBJ databases">
        <title>Clostridium sp. nov., a member of the family Erysipelotrichaceae isolated from pig faeces.</title>
        <authorList>
            <person name="Chang Y.-H."/>
        </authorList>
    </citation>
    <scope>NUCLEOTIDE SEQUENCE [LARGE SCALE GENOMIC DNA]</scope>
    <source>
        <strain evidence="5 6">YH-panp20</strain>
    </source>
</reference>
<dbReference type="AlphaFoldDB" id="A0A3N0I3N6"/>
<dbReference type="PANTHER" id="PTHR23135">
    <property type="entry name" value="MUR LIGASE FAMILY MEMBER"/>
    <property type="match status" value="1"/>
</dbReference>
<dbReference type="GO" id="GO:0016881">
    <property type="term" value="F:acid-amino acid ligase activity"/>
    <property type="evidence" value="ECO:0007669"/>
    <property type="project" value="InterPro"/>
</dbReference>
<dbReference type="Gene3D" id="3.40.1190.10">
    <property type="entry name" value="Mur-like, catalytic domain"/>
    <property type="match status" value="1"/>
</dbReference>
<comment type="catalytic activity">
    <reaction evidence="2">
        <text>beta-D-GlcNAc-(1-&gt;4)-Mur2Ac(oyl-L-Ala-gamma-D-O-P-Glu-L-Lys-D-Ala-D-Ala)-di-trans,octa-cis-undecaprenyl diphosphate + NH4(+) = beta-D-GlcNAc-(1-&gt;4)-Mur2Ac(oyl-L-Ala-D-isoglutaminyl-L-Lys-D-Ala-D-Ala)-di-trans,octa-cis-undecaprenyl diphosphate + phosphate + H(+)</text>
        <dbReference type="Rhea" id="RHEA:57932"/>
        <dbReference type="ChEBI" id="CHEBI:15378"/>
        <dbReference type="ChEBI" id="CHEBI:28938"/>
        <dbReference type="ChEBI" id="CHEBI:43474"/>
        <dbReference type="ChEBI" id="CHEBI:62233"/>
        <dbReference type="ChEBI" id="CHEBI:143132"/>
    </reaction>
</comment>
<comment type="function">
    <text evidence="2">The lipid II isoglutaminyl synthase complex catalyzes the formation of alpha-D-isoglutamine in the cell wall lipid II stem peptide. The MurT subunit catalyzes the ATP-dependent amidation of D-glutamate residue of lipid II, converting it to an isoglutamine residue.</text>
</comment>
<evidence type="ECO:0000259" key="3">
    <source>
        <dbReference type="Pfam" id="PF08245"/>
    </source>
</evidence>
<comment type="catalytic activity">
    <reaction evidence="2">
        <text>beta-D-GlcNAc-(1-&gt;4)-Mur2Ac(oyl-L-Ala-gamma-D-Glu-L-Lys-D-Ala-D-Ala)-di-trans,octa-cis-undecaprenyl diphosphate + L-glutamine + ATP + H2O = beta-D-GlcNAc-(1-&gt;4)-Mur2Ac(oyl-L-Ala-D-isoglutaminyl-L-Lys-D-Ala-D-Ala)-di-trans,octa-cis-undecaprenyl diphosphate + L-glutamate + ADP + phosphate + H(+)</text>
        <dbReference type="Rhea" id="RHEA:57928"/>
        <dbReference type="ChEBI" id="CHEBI:15377"/>
        <dbReference type="ChEBI" id="CHEBI:15378"/>
        <dbReference type="ChEBI" id="CHEBI:29985"/>
        <dbReference type="ChEBI" id="CHEBI:30616"/>
        <dbReference type="ChEBI" id="CHEBI:43474"/>
        <dbReference type="ChEBI" id="CHEBI:58359"/>
        <dbReference type="ChEBI" id="CHEBI:60033"/>
        <dbReference type="ChEBI" id="CHEBI:62233"/>
        <dbReference type="ChEBI" id="CHEBI:456216"/>
        <dbReference type="EC" id="6.3.5.13"/>
    </reaction>
</comment>
<dbReference type="PANTHER" id="PTHR23135:SF7">
    <property type="entry name" value="LIPID II ISOGLUTAMINYL SYNTHASE (GLUTAMINE-HYDROLYZING) SUBUNIT MURT"/>
    <property type="match status" value="1"/>
</dbReference>
<keyword evidence="2" id="KW-0479">Metal-binding</keyword>
<sequence>MKHLSILATKMSSSLLHLIGHGGSMPGEIGLKLDKNILSKLKINGPVILVTGTNGKTSTANMITDLLVNDGYDVISNRKGDNLKAGITTTLLTNSSLSGKVKANAIVLEVDELNVRHILPYLPVTALVVTNFFRDQLDRAREMEQLILSIEKVLPNYQGELILNGNDPNVVRLAYKASKAHATYFGMDKNKYSVDHTNEASEGKFCPLCGHKLEYAYYQYSHIGKFHCSACDFQTPPLDIELQDIDLDKETFTCDGIDFHSPYEGMYSMYNCAAILAVAKVCKISMDVAKKVFAHAPQPKGRNEKFEKNGHFCILNLVKNPTGANEVMKVIERDTNPKKVCIVLNDREQDGTDVSWIYDTFFEKIITDETKEIVCTGLRANDMALRIYYGGYQGSIRVISQLQDAIHQAFQDIDRTYVVATYTALLPARGAIVKEME</sequence>
<dbReference type="InterPro" id="IPR036565">
    <property type="entry name" value="Mur-like_cat_sf"/>
</dbReference>
<dbReference type="InterPro" id="IPR013221">
    <property type="entry name" value="Mur_ligase_cen"/>
</dbReference>
<comment type="pathway">
    <text evidence="1 2">Cell wall biogenesis; peptidoglycan biosynthesis.</text>
</comment>
<dbReference type="GO" id="GO:0008270">
    <property type="term" value="F:zinc ion binding"/>
    <property type="evidence" value="ECO:0007669"/>
    <property type="project" value="UniProtKB-UniRule"/>
</dbReference>
<dbReference type="OrthoDB" id="9803907at2"/>
<evidence type="ECO:0000256" key="2">
    <source>
        <dbReference type="HAMAP-Rule" id="MF_02214"/>
    </source>
</evidence>
<name>A0A3N0I3N6_9FIRM</name>
<accession>A0A3N0I3N6</accession>
<dbReference type="UniPathway" id="UPA00219"/>
<keyword evidence="2" id="KW-0862">Zinc</keyword>
<dbReference type="Pfam" id="PF08353">
    <property type="entry name" value="MurT_C"/>
    <property type="match status" value="1"/>
</dbReference>
<keyword evidence="2" id="KW-0547">Nucleotide-binding</keyword>
<feature type="domain" description="Mur ligase central" evidence="3">
    <location>
        <begin position="50"/>
        <end position="226"/>
    </location>
</feature>
<dbReference type="Pfam" id="PF08245">
    <property type="entry name" value="Mur_ligase_M"/>
    <property type="match status" value="1"/>
</dbReference>
<feature type="binding site" evidence="2">
    <location>
        <position position="228"/>
    </location>
    <ligand>
        <name>Zn(2+)</name>
        <dbReference type="ChEBI" id="CHEBI:29105"/>
    </ligand>
</feature>
<feature type="domain" description="Lipid II isoglutaminyl synthase (glutamine-hydrolyzing) subunit MurT C-terminal" evidence="4">
    <location>
        <begin position="317"/>
        <end position="425"/>
    </location>
</feature>
<dbReference type="GO" id="GO:0071555">
    <property type="term" value="P:cell wall organization"/>
    <property type="evidence" value="ECO:0007669"/>
    <property type="project" value="UniProtKB-KW"/>
</dbReference>
<dbReference type="GO" id="GO:0005524">
    <property type="term" value="F:ATP binding"/>
    <property type="evidence" value="ECO:0007669"/>
    <property type="project" value="UniProtKB-UniRule"/>
</dbReference>
<evidence type="ECO:0000313" key="5">
    <source>
        <dbReference type="EMBL" id="RNM31603.1"/>
    </source>
</evidence>
<keyword evidence="2" id="KW-0133">Cell shape</keyword>
<comment type="catalytic activity">
    <reaction evidence="2">
        <text>beta-D-GlcNAc-(1-&gt;4)-Mur2Ac(oyl-L-Ala-gamma-D-Glu-L-Lys-D-Ala-D-Ala)-di-trans,octa-cis-undecaprenyl diphosphate + ATP = beta-D-GlcNAc-(1-&gt;4)-Mur2Ac(oyl-L-Ala-gamma-D-O-P-Glu-L-Lys-D-Ala-D-Ala)-di-trans,octa-cis-undecaprenyl diphosphate + ADP</text>
        <dbReference type="Rhea" id="RHEA:59488"/>
        <dbReference type="ChEBI" id="CHEBI:30616"/>
        <dbReference type="ChEBI" id="CHEBI:60033"/>
        <dbReference type="ChEBI" id="CHEBI:143132"/>
        <dbReference type="ChEBI" id="CHEBI:456216"/>
    </reaction>
</comment>
<dbReference type="GO" id="GO:0008360">
    <property type="term" value="P:regulation of cell shape"/>
    <property type="evidence" value="ECO:0007669"/>
    <property type="project" value="UniProtKB-KW"/>
</dbReference>
<protein>
    <recommendedName>
        <fullName evidence="2">Lipid II isoglutaminyl synthase (glutamine-hydrolyzing) subunit MurT</fullName>
        <ecNumber evidence="2">6.3.5.13</ecNumber>
    </recommendedName>
</protein>
<dbReference type="InterPro" id="IPR013564">
    <property type="entry name" value="MurT_C"/>
</dbReference>
<dbReference type="RefSeq" id="WP_128519768.1">
    <property type="nucleotide sequence ID" value="NZ_RJQC01000001.1"/>
</dbReference>
<dbReference type="EC" id="6.3.5.13" evidence="2"/>
<dbReference type="GO" id="GO:0009252">
    <property type="term" value="P:peptidoglycan biosynthetic process"/>
    <property type="evidence" value="ECO:0007669"/>
    <property type="project" value="UniProtKB-UniRule"/>
</dbReference>
<keyword evidence="2" id="KW-0573">Peptidoglycan synthesis</keyword>
<comment type="similarity">
    <text evidence="2">Belongs to the MurCDEF family. MurT subfamily.</text>
</comment>